<reference evidence="2" key="1">
    <citation type="journal article" date="2014" name="Int. J. Syst. Evol. Microbiol.">
        <title>Complete genome sequence of Corynebacterium casei LMG S-19264T (=DSM 44701T), isolated from a smear-ripened cheese.</title>
        <authorList>
            <consortium name="US DOE Joint Genome Institute (JGI-PGF)"/>
            <person name="Walter F."/>
            <person name="Albersmeier A."/>
            <person name="Kalinowski J."/>
            <person name="Ruckert C."/>
        </authorList>
    </citation>
    <scope>NUCLEOTIDE SEQUENCE</scope>
    <source>
        <strain evidence="2">VKM B-2484</strain>
    </source>
</reference>
<gene>
    <name evidence="2" type="ORF">GCM10017643_33360</name>
</gene>
<dbReference type="EMBL" id="BSFJ01000023">
    <property type="protein sequence ID" value="GLK73219.1"/>
    <property type="molecule type" value="Genomic_DNA"/>
</dbReference>
<proteinExistence type="predicted"/>
<feature type="compositionally biased region" description="Low complexity" evidence="1">
    <location>
        <begin position="16"/>
        <end position="25"/>
    </location>
</feature>
<sequence>MSPTSSLDRAGQDATSGAAPSDGASMGSGGDDRPSENISIDFSRIDDKSSGVQDTGNGTDGGDRPTEEIGFSFTKPPEPKPAMASSPESGGADDFVLHPGAAGGEESSGLLDFSGIGDDARGEGEDFLTFDAPAGAPPEGDSATLSAFEAAHADPTGDRIEDVVAAPRPVADDFIA</sequence>
<keyword evidence="3" id="KW-1185">Reference proteome</keyword>
<feature type="region of interest" description="Disordered" evidence="1">
    <location>
        <begin position="1"/>
        <end position="126"/>
    </location>
</feature>
<name>A0A9W6JCG1_9HYPH</name>
<comment type="caution">
    <text evidence="2">The sequence shown here is derived from an EMBL/GenBank/DDBJ whole genome shotgun (WGS) entry which is preliminary data.</text>
</comment>
<evidence type="ECO:0000313" key="3">
    <source>
        <dbReference type="Proteomes" id="UP001143370"/>
    </source>
</evidence>
<dbReference type="Proteomes" id="UP001143370">
    <property type="component" value="Unassembled WGS sequence"/>
</dbReference>
<accession>A0A9W6JCG1</accession>
<protein>
    <submittedName>
        <fullName evidence="2">Uncharacterized protein</fullName>
    </submittedName>
</protein>
<evidence type="ECO:0000256" key="1">
    <source>
        <dbReference type="SAM" id="MobiDB-lite"/>
    </source>
</evidence>
<reference evidence="2" key="2">
    <citation type="submission" date="2023-01" db="EMBL/GenBank/DDBJ databases">
        <authorList>
            <person name="Sun Q."/>
            <person name="Evtushenko L."/>
        </authorList>
    </citation>
    <scope>NUCLEOTIDE SEQUENCE</scope>
    <source>
        <strain evidence="2">VKM B-2484</strain>
    </source>
</reference>
<organism evidence="2 3">
    <name type="scientific">Ancylobacter dichloromethanicus</name>
    <dbReference type="NCBI Taxonomy" id="518825"/>
    <lineage>
        <taxon>Bacteria</taxon>
        <taxon>Pseudomonadati</taxon>
        <taxon>Pseudomonadota</taxon>
        <taxon>Alphaproteobacteria</taxon>
        <taxon>Hyphomicrobiales</taxon>
        <taxon>Xanthobacteraceae</taxon>
        <taxon>Ancylobacter</taxon>
    </lineage>
</organism>
<dbReference type="AlphaFoldDB" id="A0A9W6JCG1"/>
<evidence type="ECO:0000313" key="2">
    <source>
        <dbReference type="EMBL" id="GLK73219.1"/>
    </source>
</evidence>
<dbReference type="RefSeq" id="WP_213369843.1">
    <property type="nucleotide sequence ID" value="NZ_BSFJ01000023.1"/>
</dbReference>